<dbReference type="CDD" id="cd17546">
    <property type="entry name" value="REC_hyHK_CKI1_RcsC-like"/>
    <property type="match status" value="1"/>
</dbReference>
<feature type="modified residue" description="4-aspartylphosphate" evidence="7">
    <location>
        <position position="553"/>
    </location>
</feature>
<keyword evidence="12" id="KW-1185">Reference proteome</keyword>
<dbReference type="PRINTS" id="PR00344">
    <property type="entry name" value="BCTRLSENSOR"/>
</dbReference>
<gene>
    <name evidence="11" type="ORF">SBX64_07070</name>
</gene>
<feature type="domain" description="Response regulatory" evidence="10">
    <location>
        <begin position="504"/>
        <end position="620"/>
    </location>
</feature>
<dbReference type="Pfam" id="PF02518">
    <property type="entry name" value="HATPase_c"/>
    <property type="match status" value="1"/>
</dbReference>
<dbReference type="PANTHER" id="PTHR43047:SF64">
    <property type="entry name" value="HISTIDINE KINASE CONTAINING CHEY-HOMOLOGOUS RECEIVER DOMAIN AND PAS DOMAIN-RELATED"/>
    <property type="match status" value="1"/>
</dbReference>
<keyword evidence="8" id="KW-0812">Transmembrane</keyword>
<feature type="transmembrane region" description="Helical" evidence="8">
    <location>
        <begin position="21"/>
        <end position="41"/>
    </location>
</feature>
<dbReference type="SUPFAM" id="SSF47384">
    <property type="entry name" value="Homodimeric domain of signal transducing histidine kinase"/>
    <property type="match status" value="1"/>
</dbReference>
<dbReference type="SMART" id="SM00388">
    <property type="entry name" value="HisKA"/>
    <property type="match status" value="1"/>
</dbReference>
<dbReference type="EMBL" id="JAWRCP010000001">
    <property type="protein sequence ID" value="MDW6092303.1"/>
    <property type="molecule type" value="Genomic_DNA"/>
</dbReference>
<sequence>MQQIAKSAHRGKFRIQETWKFILFSCVYVISCVSFVAYLYVQAKQSIEDDLNNRLYHGALMASAALGEHYHDGLVDKHSKTEAEDWHAIERLTEYSRKMDLTYIYTVIERHGQAVLVSSSASEDELQNNTYVRFFDPYPDASHQLLTALHENRIIWADYDDHWGDFRAVFVPMRSADGSRYIAAAEMSMREYYAHQKAEEGETRIRLAGFSIFLFINFSILVGVYLTYIRHNLMQLRRSTAALQAARKTAESANRAKSKFVAVMSHEIRTPLNGILGATELLSHSHLDAKQQEFLNIIESGGSSLLAIVNDILDLSKIEADKITFEPDNFELRPLISTVIDLIRPQLKSPEIQLSYEIGDFVPQYIRSDPKKLQQILINLLGNAAKFTYHGEIRLSVSLARSGDHEHEPRLVFKIKDSGIGIEQEHLKRLFQPFMQVGSHVGGTGLGLSICKSFVEMMGGTIQVESIPGLGATFWFDLPYQEAGPVSDPSDKKQQSLPHCKSLNILVVDDSSLNQSLARFMLEKLGHRVYTIEDGTQVLKAVQESNYDVILMDIYMNTMNGMEATREIRRHTEMKQPYIVAYTANASEEDLEQYKTCGMDDVLPKPAQLKDIERVLRRESRLWPKRAVDRDEQSTTSV</sequence>
<dbReference type="PROSITE" id="PS50109">
    <property type="entry name" value="HIS_KIN"/>
    <property type="match status" value="1"/>
</dbReference>
<dbReference type="InterPro" id="IPR011006">
    <property type="entry name" value="CheY-like_superfamily"/>
</dbReference>
<dbReference type="InterPro" id="IPR036890">
    <property type="entry name" value="HATPase_C_sf"/>
</dbReference>
<dbReference type="SMART" id="SM00448">
    <property type="entry name" value="REC"/>
    <property type="match status" value="1"/>
</dbReference>
<evidence type="ECO:0000256" key="1">
    <source>
        <dbReference type="ARBA" id="ARBA00000085"/>
    </source>
</evidence>
<dbReference type="InterPro" id="IPR036097">
    <property type="entry name" value="HisK_dim/P_sf"/>
</dbReference>
<feature type="domain" description="Histidine kinase" evidence="9">
    <location>
        <begin position="263"/>
        <end position="482"/>
    </location>
</feature>
<evidence type="ECO:0000259" key="9">
    <source>
        <dbReference type="PROSITE" id="PS50109"/>
    </source>
</evidence>
<protein>
    <recommendedName>
        <fullName evidence="2">histidine kinase</fullName>
        <ecNumber evidence="2">2.7.13.3</ecNumber>
    </recommendedName>
</protein>
<dbReference type="InterPro" id="IPR001789">
    <property type="entry name" value="Sig_transdc_resp-reg_receiver"/>
</dbReference>
<dbReference type="Gene3D" id="3.30.565.10">
    <property type="entry name" value="Histidine kinase-like ATPase, C-terminal domain"/>
    <property type="match status" value="1"/>
</dbReference>
<dbReference type="Pfam" id="PF00072">
    <property type="entry name" value="Response_reg"/>
    <property type="match status" value="1"/>
</dbReference>
<dbReference type="SUPFAM" id="SSF55874">
    <property type="entry name" value="ATPase domain of HSP90 chaperone/DNA topoisomerase II/histidine kinase"/>
    <property type="match status" value="1"/>
</dbReference>
<dbReference type="InterPro" id="IPR004358">
    <property type="entry name" value="Sig_transdc_His_kin-like_C"/>
</dbReference>
<evidence type="ECO:0000313" key="12">
    <source>
        <dbReference type="Proteomes" id="UP001279860"/>
    </source>
</evidence>
<evidence type="ECO:0000256" key="7">
    <source>
        <dbReference type="PROSITE-ProRule" id="PRU00169"/>
    </source>
</evidence>
<keyword evidence="8" id="KW-1133">Transmembrane helix</keyword>
<dbReference type="SUPFAM" id="SSF52172">
    <property type="entry name" value="CheY-like"/>
    <property type="match status" value="1"/>
</dbReference>
<organism evidence="11 12">
    <name type="scientific">Vibrio rhizosphaerae</name>
    <dbReference type="NCBI Taxonomy" id="398736"/>
    <lineage>
        <taxon>Bacteria</taxon>
        <taxon>Pseudomonadati</taxon>
        <taxon>Pseudomonadota</taxon>
        <taxon>Gammaproteobacteria</taxon>
        <taxon>Vibrionales</taxon>
        <taxon>Vibrionaceae</taxon>
        <taxon>Vibrio</taxon>
    </lineage>
</organism>
<dbReference type="CDD" id="cd00082">
    <property type="entry name" value="HisKA"/>
    <property type="match status" value="1"/>
</dbReference>
<dbReference type="Gene3D" id="3.40.50.2300">
    <property type="match status" value="1"/>
</dbReference>
<evidence type="ECO:0000259" key="10">
    <source>
        <dbReference type="PROSITE" id="PS50110"/>
    </source>
</evidence>
<comment type="catalytic activity">
    <reaction evidence="1">
        <text>ATP + protein L-histidine = ADP + protein N-phospho-L-histidine.</text>
        <dbReference type="EC" id="2.7.13.3"/>
    </reaction>
</comment>
<dbReference type="PANTHER" id="PTHR43047">
    <property type="entry name" value="TWO-COMPONENT HISTIDINE PROTEIN KINASE"/>
    <property type="match status" value="1"/>
</dbReference>
<keyword evidence="6" id="KW-0378">Hydrolase</keyword>
<dbReference type="InterPro" id="IPR003661">
    <property type="entry name" value="HisK_dim/P_dom"/>
</dbReference>
<evidence type="ECO:0000256" key="8">
    <source>
        <dbReference type="SAM" id="Phobius"/>
    </source>
</evidence>
<name>A0ABU4ITP1_9VIBR</name>
<proteinExistence type="predicted"/>
<dbReference type="Pfam" id="PF00512">
    <property type="entry name" value="HisKA"/>
    <property type="match status" value="1"/>
</dbReference>
<dbReference type="Gene3D" id="1.10.287.130">
    <property type="match status" value="1"/>
</dbReference>
<dbReference type="PROSITE" id="PS50110">
    <property type="entry name" value="RESPONSE_REGULATORY"/>
    <property type="match status" value="1"/>
</dbReference>
<keyword evidence="3 7" id="KW-0597">Phosphoprotein</keyword>
<dbReference type="GO" id="GO:0005524">
    <property type="term" value="F:ATP binding"/>
    <property type="evidence" value="ECO:0007669"/>
    <property type="project" value="UniProtKB-KW"/>
</dbReference>
<evidence type="ECO:0000256" key="3">
    <source>
        <dbReference type="ARBA" id="ARBA00022553"/>
    </source>
</evidence>
<evidence type="ECO:0000256" key="4">
    <source>
        <dbReference type="ARBA" id="ARBA00022679"/>
    </source>
</evidence>
<dbReference type="CDD" id="cd16922">
    <property type="entry name" value="HATPase_EvgS-ArcB-TorS-like"/>
    <property type="match status" value="1"/>
</dbReference>
<keyword evidence="11" id="KW-0547">Nucleotide-binding</keyword>
<comment type="caution">
    <text evidence="11">The sequence shown here is derived from an EMBL/GenBank/DDBJ whole genome shotgun (WGS) entry which is preliminary data.</text>
</comment>
<evidence type="ECO:0000256" key="6">
    <source>
        <dbReference type="ARBA" id="ARBA00022801"/>
    </source>
</evidence>
<keyword evidence="8" id="KW-0472">Membrane</keyword>
<reference evidence="11 12" key="1">
    <citation type="submission" date="2023-11" db="EMBL/GenBank/DDBJ databases">
        <title>Plant-associative lifestyle of Vibrio porteresiae and its evolutionary dynamics.</title>
        <authorList>
            <person name="Rameshkumar N."/>
            <person name="Kirti K."/>
        </authorList>
    </citation>
    <scope>NUCLEOTIDE SEQUENCE [LARGE SCALE GENOMIC DNA]</scope>
    <source>
        <strain evidence="11 12">MSSRF7</strain>
    </source>
</reference>
<dbReference type="InterPro" id="IPR005467">
    <property type="entry name" value="His_kinase_dom"/>
</dbReference>
<accession>A0ABU4ITP1</accession>
<evidence type="ECO:0000256" key="2">
    <source>
        <dbReference type="ARBA" id="ARBA00012438"/>
    </source>
</evidence>
<dbReference type="SMART" id="SM00387">
    <property type="entry name" value="HATPase_c"/>
    <property type="match status" value="1"/>
</dbReference>
<dbReference type="RefSeq" id="WP_318584624.1">
    <property type="nucleotide sequence ID" value="NZ_JAWRCP010000001.1"/>
</dbReference>
<dbReference type="InterPro" id="IPR003594">
    <property type="entry name" value="HATPase_dom"/>
</dbReference>
<keyword evidence="4" id="KW-0808">Transferase</keyword>
<evidence type="ECO:0000256" key="5">
    <source>
        <dbReference type="ARBA" id="ARBA00022777"/>
    </source>
</evidence>
<keyword evidence="11" id="KW-0067">ATP-binding</keyword>
<keyword evidence="5" id="KW-0418">Kinase</keyword>
<feature type="transmembrane region" description="Helical" evidence="8">
    <location>
        <begin position="207"/>
        <end position="228"/>
    </location>
</feature>
<dbReference type="Proteomes" id="UP001279860">
    <property type="component" value="Unassembled WGS sequence"/>
</dbReference>
<dbReference type="EC" id="2.7.13.3" evidence="2"/>
<evidence type="ECO:0000313" key="11">
    <source>
        <dbReference type="EMBL" id="MDW6092303.1"/>
    </source>
</evidence>